<gene>
    <name evidence="2" type="ORF">PIB30_096181</name>
</gene>
<dbReference type="Proteomes" id="UP001341840">
    <property type="component" value="Unassembled WGS sequence"/>
</dbReference>
<sequence>FAKTPHQFPRMWDKRKKKAKRTPEDRVKKKEAKPKEPKVLPSSQNNHHLSQYHHLHLHLHHPSHTSPPVTPPHCSGAVVPNFFLSSLPLPILNRGFFSPPVHSTTALASPLAPASSANPETLRALLLFSISFSLSLSLSSTSTMPLPLLSHHCYHSRRPPLAQASSSCTNVAAFFSVAPATSRAVPLSPSRSLNNDAATIIYIFQSPPASVNRLCPSCVAVLSLLDKPAIITTIVTLCTSYC</sequence>
<feature type="non-terminal residue" evidence="2">
    <location>
        <position position="1"/>
    </location>
</feature>
<organism evidence="2 3">
    <name type="scientific">Stylosanthes scabra</name>
    <dbReference type="NCBI Taxonomy" id="79078"/>
    <lineage>
        <taxon>Eukaryota</taxon>
        <taxon>Viridiplantae</taxon>
        <taxon>Streptophyta</taxon>
        <taxon>Embryophyta</taxon>
        <taxon>Tracheophyta</taxon>
        <taxon>Spermatophyta</taxon>
        <taxon>Magnoliopsida</taxon>
        <taxon>eudicotyledons</taxon>
        <taxon>Gunneridae</taxon>
        <taxon>Pentapetalae</taxon>
        <taxon>rosids</taxon>
        <taxon>fabids</taxon>
        <taxon>Fabales</taxon>
        <taxon>Fabaceae</taxon>
        <taxon>Papilionoideae</taxon>
        <taxon>50 kb inversion clade</taxon>
        <taxon>dalbergioids sensu lato</taxon>
        <taxon>Dalbergieae</taxon>
        <taxon>Pterocarpus clade</taxon>
        <taxon>Stylosanthes</taxon>
    </lineage>
</organism>
<evidence type="ECO:0000313" key="3">
    <source>
        <dbReference type="Proteomes" id="UP001341840"/>
    </source>
</evidence>
<evidence type="ECO:0000256" key="1">
    <source>
        <dbReference type="SAM" id="MobiDB-lite"/>
    </source>
</evidence>
<feature type="region of interest" description="Disordered" evidence="1">
    <location>
        <begin position="1"/>
        <end position="45"/>
    </location>
</feature>
<accession>A0ABU6ZUN8</accession>
<protein>
    <submittedName>
        <fullName evidence="2">Uncharacterized protein</fullName>
    </submittedName>
</protein>
<proteinExistence type="predicted"/>
<dbReference type="EMBL" id="JASCZI010274118">
    <property type="protein sequence ID" value="MED6225699.1"/>
    <property type="molecule type" value="Genomic_DNA"/>
</dbReference>
<keyword evidence="3" id="KW-1185">Reference proteome</keyword>
<evidence type="ECO:0000313" key="2">
    <source>
        <dbReference type="EMBL" id="MED6225699.1"/>
    </source>
</evidence>
<name>A0ABU6ZUN8_9FABA</name>
<reference evidence="2 3" key="1">
    <citation type="journal article" date="2023" name="Plants (Basel)">
        <title>Bridging the Gap: Combining Genomics and Transcriptomics Approaches to Understand Stylosanthes scabra, an Orphan Legume from the Brazilian Caatinga.</title>
        <authorList>
            <person name="Ferreira-Neto J.R.C."/>
            <person name="da Silva M.D."/>
            <person name="Binneck E."/>
            <person name="de Melo N.F."/>
            <person name="da Silva R.H."/>
            <person name="de Melo A.L.T.M."/>
            <person name="Pandolfi V."/>
            <person name="Bustamante F.O."/>
            <person name="Brasileiro-Vidal A.C."/>
            <person name="Benko-Iseppon A.M."/>
        </authorList>
    </citation>
    <scope>NUCLEOTIDE SEQUENCE [LARGE SCALE GENOMIC DNA]</scope>
    <source>
        <tissue evidence="2">Leaves</tissue>
    </source>
</reference>
<comment type="caution">
    <text evidence="2">The sequence shown here is derived from an EMBL/GenBank/DDBJ whole genome shotgun (WGS) entry which is preliminary data.</text>
</comment>
<feature type="compositionally biased region" description="Basic and acidic residues" evidence="1">
    <location>
        <begin position="21"/>
        <end position="38"/>
    </location>
</feature>